<keyword evidence="3" id="KW-0998">Cell outer membrane</keyword>
<evidence type="ECO:0000313" key="6">
    <source>
        <dbReference type="EMBL" id="QPJ60425.1"/>
    </source>
</evidence>
<accession>A0A7T0FYE8</accession>
<dbReference type="InterPro" id="IPR011990">
    <property type="entry name" value="TPR-like_helical_dom_sf"/>
</dbReference>
<evidence type="ECO:0000313" key="7">
    <source>
        <dbReference type="Proteomes" id="UP000594688"/>
    </source>
</evidence>
<dbReference type="HAMAP" id="MF_00922">
    <property type="entry name" value="OM_assembly_BamD"/>
    <property type="match status" value="1"/>
</dbReference>
<organism evidence="6 7">
    <name type="scientific">Candidatus Nitronauta litoralis</name>
    <dbReference type="NCBI Taxonomy" id="2705533"/>
    <lineage>
        <taxon>Bacteria</taxon>
        <taxon>Pseudomonadati</taxon>
        <taxon>Nitrospinota/Tectimicrobiota group</taxon>
        <taxon>Nitrospinota</taxon>
        <taxon>Nitrospinia</taxon>
        <taxon>Nitrospinales</taxon>
        <taxon>Nitrospinaceae</taxon>
        <taxon>Candidatus Nitronauta</taxon>
    </lineage>
</organism>
<feature type="domain" description="Outer membrane lipoprotein BamD-like" evidence="5">
    <location>
        <begin position="34"/>
        <end position="216"/>
    </location>
</feature>
<dbReference type="InterPro" id="IPR039565">
    <property type="entry name" value="BamD-like"/>
</dbReference>
<protein>
    <submittedName>
        <fullName evidence="6">Outer membrane protein assembly factor BamD</fullName>
    </submittedName>
</protein>
<evidence type="ECO:0000256" key="4">
    <source>
        <dbReference type="PROSITE-ProRule" id="PRU00339"/>
    </source>
</evidence>
<dbReference type="KEGG" id="nli:G3M70_00375"/>
<dbReference type="PANTHER" id="PTHR37423">
    <property type="entry name" value="SOLUBLE LYTIC MUREIN TRANSGLYCOSYLASE-RELATED"/>
    <property type="match status" value="1"/>
</dbReference>
<sequence length="252" mass="30101">MILQHKNTAIWLGFFLIFWAAGSGCTSTERKFIPPQKLLKKAKNEIRHNNFEDAQNSLTQLMEDSPDSKERIISQLLLAEVHYRQEQWQEAKFNLNRFVELYPAHKLAPRAQYLKAMAEFRQIDISLRDQSFTHAAKSEFEKLVQIYPKSPYSKKGQKRIQECIDNLAQNELEVGRFYFRTNAYQSAILRFKTILEEFPEQRFLDEVIFLLGESYYEEESYQEAKTYYKKLLKEHPRSEFRQDARARLRQLR</sequence>
<gene>
    <name evidence="6" type="ORF">G3M70_00375</name>
</gene>
<dbReference type="InterPro" id="IPR019734">
    <property type="entry name" value="TPR_rpt"/>
</dbReference>
<evidence type="ECO:0000259" key="5">
    <source>
        <dbReference type="Pfam" id="PF13525"/>
    </source>
</evidence>
<dbReference type="PROSITE" id="PS51257">
    <property type="entry name" value="PROKAR_LIPOPROTEIN"/>
    <property type="match status" value="1"/>
</dbReference>
<dbReference type="SUPFAM" id="SSF48452">
    <property type="entry name" value="TPR-like"/>
    <property type="match status" value="1"/>
</dbReference>
<name>A0A7T0FYE8_9BACT</name>
<dbReference type="InterPro" id="IPR017689">
    <property type="entry name" value="BamD"/>
</dbReference>
<dbReference type="EMBL" id="CP048685">
    <property type="protein sequence ID" value="QPJ60425.1"/>
    <property type="molecule type" value="Genomic_DNA"/>
</dbReference>
<dbReference type="SMART" id="SM00028">
    <property type="entry name" value="TPR"/>
    <property type="match status" value="2"/>
</dbReference>
<dbReference type="Gene3D" id="1.25.40.10">
    <property type="entry name" value="Tetratricopeptide repeat domain"/>
    <property type="match status" value="1"/>
</dbReference>
<dbReference type="Proteomes" id="UP000594688">
    <property type="component" value="Chromosome"/>
</dbReference>
<keyword evidence="4" id="KW-0802">TPR repeat</keyword>
<reference evidence="6 7" key="1">
    <citation type="submission" date="2020-02" db="EMBL/GenBank/DDBJ databases">
        <title>Genomic and physiological characterization of two novel Nitrospinaceae genera.</title>
        <authorList>
            <person name="Mueller A.J."/>
            <person name="Jung M.-Y."/>
            <person name="Strachan C.R."/>
            <person name="Herbold C.W."/>
            <person name="Kirkegaard R.H."/>
            <person name="Daims H."/>
        </authorList>
    </citation>
    <scope>NUCLEOTIDE SEQUENCE [LARGE SCALE GENOMIC DNA]</scope>
    <source>
        <strain evidence="6">EB</strain>
    </source>
</reference>
<dbReference type="NCBIfam" id="TIGR03302">
    <property type="entry name" value="OM_YfiO"/>
    <property type="match status" value="1"/>
</dbReference>
<evidence type="ECO:0000256" key="2">
    <source>
        <dbReference type="ARBA" id="ARBA00023136"/>
    </source>
</evidence>
<feature type="repeat" description="TPR" evidence="4">
    <location>
        <begin position="168"/>
        <end position="201"/>
    </location>
</feature>
<dbReference type="PANTHER" id="PTHR37423:SF6">
    <property type="entry name" value="CELL DIVISION COORDINATOR CPOB"/>
    <property type="match status" value="1"/>
</dbReference>
<dbReference type="AlphaFoldDB" id="A0A7T0FYE8"/>
<keyword evidence="1" id="KW-0732">Signal</keyword>
<evidence type="ECO:0000256" key="1">
    <source>
        <dbReference type="ARBA" id="ARBA00022729"/>
    </source>
</evidence>
<dbReference type="Pfam" id="PF13525">
    <property type="entry name" value="YfiO"/>
    <property type="match status" value="1"/>
</dbReference>
<evidence type="ECO:0000256" key="3">
    <source>
        <dbReference type="ARBA" id="ARBA00023237"/>
    </source>
</evidence>
<keyword evidence="2" id="KW-0472">Membrane</keyword>
<dbReference type="PROSITE" id="PS50005">
    <property type="entry name" value="TPR"/>
    <property type="match status" value="2"/>
</dbReference>
<feature type="repeat" description="TPR" evidence="4">
    <location>
        <begin position="205"/>
        <end position="238"/>
    </location>
</feature>
<proteinExistence type="inferred from homology"/>